<feature type="region of interest" description="Disordered" evidence="1">
    <location>
        <begin position="82"/>
        <end position="101"/>
    </location>
</feature>
<organism evidence="2 3">
    <name type="scientific">Enterococcus raffinosus</name>
    <dbReference type="NCBI Taxonomy" id="71452"/>
    <lineage>
        <taxon>Bacteria</taxon>
        <taxon>Bacillati</taxon>
        <taxon>Bacillota</taxon>
        <taxon>Bacilli</taxon>
        <taxon>Lactobacillales</taxon>
        <taxon>Enterococcaceae</taxon>
        <taxon>Enterococcus</taxon>
    </lineage>
</organism>
<sequence length="132" mass="15460">MKLIEIKREYGLNQNTFYGWLKENQMIVKELTGYVVGPNALEGMETSTNRRVTEDGEILITTQVIVDNQRIPELLERYESSGLPRRYSPQKKERGQNSNDELEKRVAILEKQVYILTEQLATFIKQNSREHE</sequence>
<dbReference type="AlphaFoldDB" id="A0AAW8TCE2"/>
<name>A0AAW8TCE2_9ENTE</name>
<dbReference type="EMBL" id="JARPXL010000007">
    <property type="protein sequence ID" value="MDT2544440.1"/>
    <property type="molecule type" value="Genomic_DNA"/>
</dbReference>
<evidence type="ECO:0000313" key="2">
    <source>
        <dbReference type="EMBL" id="MDT2544440.1"/>
    </source>
</evidence>
<protein>
    <recommendedName>
        <fullName evidence="4">Transposase</fullName>
    </recommendedName>
</protein>
<dbReference type="Proteomes" id="UP001254770">
    <property type="component" value="Unassembled WGS sequence"/>
</dbReference>
<accession>A0AAW8TCE2</accession>
<dbReference type="RefSeq" id="WP_222226556.1">
    <property type="nucleotide sequence ID" value="NZ_CP081846.1"/>
</dbReference>
<gene>
    <name evidence="2" type="ORF">P7D69_08845</name>
</gene>
<proteinExistence type="predicted"/>
<evidence type="ECO:0008006" key="4">
    <source>
        <dbReference type="Google" id="ProtNLM"/>
    </source>
</evidence>
<reference evidence="2" key="1">
    <citation type="submission" date="2023-03" db="EMBL/GenBank/DDBJ databases">
        <authorList>
            <person name="Shen W."/>
            <person name="Cai J."/>
        </authorList>
    </citation>
    <scope>NUCLEOTIDE SEQUENCE</scope>
    <source>
        <strain evidence="2">Y15</strain>
    </source>
</reference>
<feature type="compositionally biased region" description="Basic and acidic residues" evidence="1">
    <location>
        <begin position="90"/>
        <end position="101"/>
    </location>
</feature>
<comment type="caution">
    <text evidence="2">The sequence shown here is derived from an EMBL/GenBank/DDBJ whole genome shotgun (WGS) entry which is preliminary data.</text>
</comment>
<evidence type="ECO:0000313" key="3">
    <source>
        <dbReference type="Proteomes" id="UP001254770"/>
    </source>
</evidence>
<evidence type="ECO:0000256" key="1">
    <source>
        <dbReference type="SAM" id="MobiDB-lite"/>
    </source>
</evidence>